<name>A0A0C2SF93_AMAMK</name>
<dbReference type="EMBL" id="KN818280">
    <property type="protein sequence ID" value="KIL61740.1"/>
    <property type="molecule type" value="Genomic_DNA"/>
</dbReference>
<reference evidence="1 2" key="1">
    <citation type="submission" date="2014-04" db="EMBL/GenBank/DDBJ databases">
        <title>Evolutionary Origins and Diversification of the Mycorrhizal Mutualists.</title>
        <authorList>
            <consortium name="DOE Joint Genome Institute"/>
            <consortium name="Mycorrhizal Genomics Consortium"/>
            <person name="Kohler A."/>
            <person name="Kuo A."/>
            <person name="Nagy L.G."/>
            <person name="Floudas D."/>
            <person name="Copeland A."/>
            <person name="Barry K.W."/>
            <person name="Cichocki N."/>
            <person name="Veneault-Fourrey C."/>
            <person name="LaButti K."/>
            <person name="Lindquist E.A."/>
            <person name="Lipzen A."/>
            <person name="Lundell T."/>
            <person name="Morin E."/>
            <person name="Murat C."/>
            <person name="Riley R."/>
            <person name="Ohm R."/>
            <person name="Sun H."/>
            <person name="Tunlid A."/>
            <person name="Henrissat B."/>
            <person name="Grigoriev I.V."/>
            <person name="Hibbett D.S."/>
            <person name="Martin F."/>
        </authorList>
    </citation>
    <scope>NUCLEOTIDE SEQUENCE [LARGE SCALE GENOMIC DNA]</scope>
    <source>
        <strain evidence="1 2">Koide BX008</strain>
    </source>
</reference>
<protein>
    <submittedName>
        <fullName evidence="1">Uncharacterized protein</fullName>
    </submittedName>
</protein>
<dbReference type="AlphaFoldDB" id="A0A0C2SF93"/>
<keyword evidence="2" id="KW-1185">Reference proteome</keyword>
<dbReference type="InParanoid" id="A0A0C2SF93"/>
<dbReference type="HOGENOM" id="CLU_3031898_0_0_1"/>
<gene>
    <name evidence="1" type="ORF">M378DRAFT_820079</name>
</gene>
<evidence type="ECO:0000313" key="2">
    <source>
        <dbReference type="Proteomes" id="UP000054549"/>
    </source>
</evidence>
<dbReference type="Proteomes" id="UP000054549">
    <property type="component" value="Unassembled WGS sequence"/>
</dbReference>
<organism evidence="1 2">
    <name type="scientific">Amanita muscaria (strain Koide BX008)</name>
    <dbReference type="NCBI Taxonomy" id="946122"/>
    <lineage>
        <taxon>Eukaryota</taxon>
        <taxon>Fungi</taxon>
        <taxon>Dikarya</taxon>
        <taxon>Basidiomycota</taxon>
        <taxon>Agaricomycotina</taxon>
        <taxon>Agaricomycetes</taxon>
        <taxon>Agaricomycetidae</taxon>
        <taxon>Agaricales</taxon>
        <taxon>Pluteineae</taxon>
        <taxon>Amanitaceae</taxon>
        <taxon>Amanita</taxon>
    </lineage>
</organism>
<accession>A0A0C2SF93</accession>
<proteinExistence type="predicted"/>
<sequence length="55" mass="6050">MSFGVVGDTVFTHHRLIAVPTNKSTNLDLFANASIEDDSTFPFLYVNCHISLPPV</sequence>
<evidence type="ECO:0000313" key="1">
    <source>
        <dbReference type="EMBL" id="KIL61740.1"/>
    </source>
</evidence>